<keyword evidence="3" id="KW-0677">Repeat</keyword>
<organism evidence="8">
    <name type="scientific">Timema bartmani</name>
    <dbReference type="NCBI Taxonomy" id="61472"/>
    <lineage>
        <taxon>Eukaryota</taxon>
        <taxon>Metazoa</taxon>
        <taxon>Ecdysozoa</taxon>
        <taxon>Arthropoda</taxon>
        <taxon>Hexapoda</taxon>
        <taxon>Insecta</taxon>
        <taxon>Pterygota</taxon>
        <taxon>Neoptera</taxon>
        <taxon>Polyneoptera</taxon>
        <taxon>Phasmatodea</taxon>
        <taxon>Timematodea</taxon>
        <taxon>Timematoidea</taxon>
        <taxon>Timematidae</taxon>
        <taxon>Timema</taxon>
    </lineage>
</organism>
<feature type="domain" description="HTH OST-type" evidence="7">
    <location>
        <begin position="242"/>
        <end position="315"/>
    </location>
</feature>
<feature type="domain" description="Tudor" evidence="6">
    <location>
        <begin position="416"/>
        <end position="478"/>
    </location>
</feature>
<dbReference type="InterPro" id="IPR025605">
    <property type="entry name" value="OST-HTH/LOTUS_dom"/>
</dbReference>
<dbReference type="Gene3D" id="2.40.50.90">
    <property type="match status" value="1"/>
</dbReference>
<dbReference type="PROSITE" id="PS51644">
    <property type="entry name" value="HTH_OST"/>
    <property type="match status" value="2"/>
</dbReference>
<sequence length="606" mass="69086">MSISHKPSCESNGLEVEKNFKNSVPSCEEDYAPSHDLGSNLSRGEEEQYINIVPAGGEDFDENEEAINTLEETLQFDEESRHESASKGFWEIYSSTPNQTNGNHKTDYLNFPKNDVPHWPQSNGYDSISSPRESECDSTAIVYSDLVNRKLQDNFRILLSDNPDGIWASELRRKYLKRFGSELDYFSYGFSSVTQLCLSLPEIFRYLKLDGINYKLFDFRKPIPKSALNQDYYTNKLKTPGIPSRITFNLSHLVEKFPDGLHYLKLGEIYEELYGQAVDYNEIGFDTLEDLLLTVSESIVQIHYINNEMFVYPGKKNSDYDDPPPILPRQGIEHILDRYPPESIDANHIIPKQQLPSDLKPNDTLNIEILEVYTPTKFYFNIFSNECSQALETLMEAMQNFYRTTTSKKLCMIPETIVEGHFCVAPYQLTDDVIEWTRAKINKIMSDTEVKVFFVDHGSTSLVKMKDLRYIHKDFADLPLQALPGKMSGIGPPYGQSNWPVEASKTFIKLLDSRPVVATVVEVNHKARSISALLVDTSSREDVVINQELVQLGLASVLPSLVNKVNQVELETEEDARGDQQLEESQTYEDTTTVISFVQAISSFYQ</sequence>
<evidence type="ECO:0000256" key="5">
    <source>
        <dbReference type="SAM" id="MobiDB-lite"/>
    </source>
</evidence>
<dbReference type="InterPro" id="IPR050621">
    <property type="entry name" value="Tudor_domain_containing"/>
</dbReference>
<keyword evidence="2" id="KW-0963">Cytoplasm</keyword>
<keyword evidence="4" id="KW-0221">Differentiation</keyword>
<feature type="domain" description="HTH OST-type" evidence="7">
    <location>
        <begin position="147"/>
        <end position="220"/>
    </location>
</feature>
<dbReference type="Pfam" id="PF00567">
    <property type="entry name" value="TUDOR"/>
    <property type="match status" value="1"/>
</dbReference>
<evidence type="ECO:0008006" key="9">
    <source>
        <dbReference type="Google" id="ProtNLM"/>
    </source>
</evidence>
<evidence type="ECO:0000256" key="4">
    <source>
        <dbReference type="ARBA" id="ARBA00022871"/>
    </source>
</evidence>
<dbReference type="AlphaFoldDB" id="A0A7R9ENM6"/>
<dbReference type="InterPro" id="IPR041966">
    <property type="entry name" value="LOTUS-like"/>
</dbReference>
<dbReference type="GO" id="GO:0030154">
    <property type="term" value="P:cell differentiation"/>
    <property type="evidence" value="ECO:0007669"/>
    <property type="project" value="UniProtKB-ARBA"/>
</dbReference>
<dbReference type="PANTHER" id="PTHR22948:SF29">
    <property type="entry name" value="FI02030P-RELATED"/>
    <property type="match status" value="1"/>
</dbReference>
<accession>A0A7R9ENM6</accession>
<dbReference type="SUPFAM" id="SSF63748">
    <property type="entry name" value="Tudor/PWWP/MBT"/>
    <property type="match status" value="1"/>
</dbReference>
<proteinExistence type="predicted"/>
<comment type="subcellular location">
    <subcellularLocation>
        <location evidence="1">Cytoplasm</location>
    </subcellularLocation>
</comment>
<dbReference type="GO" id="GO:0005737">
    <property type="term" value="C:cytoplasm"/>
    <property type="evidence" value="ECO:0007669"/>
    <property type="project" value="UniProtKB-SubCell"/>
</dbReference>
<keyword evidence="4" id="KW-0744">Spermatogenesis</keyword>
<dbReference type="EMBL" id="OD564324">
    <property type="protein sequence ID" value="CAD7437814.1"/>
    <property type="molecule type" value="Genomic_DNA"/>
</dbReference>
<evidence type="ECO:0000313" key="8">
    <source>
        <dbReference type="EMBL" id="CAD7437814.1"/>
    </source>
</evidence>
<dbReference type="Gene3D" id="3.30.420.610">
    <property type="entry name" value="LOTUS domain-like"/>
    <property type="match status" value="2"/>
</dbReference>
<dbReference type="GO" id="GO:0007283">
    <property type="term" value="P:spermatogenesis"/>
    <property type="evidence" value="ECO:0007669"/>
    <property type="project" value="UniProtKB-KW"/>
</dbReference>
<gene>
    <name evidence="8" type="ORF">TBIB3V08_LOCUS417</name>
</gene>
<dbReference type="InterPro" id="IPR035437">
    <property type="entry name" value="SNase_OB-fold_sf"/>
</dbReference>
<dbReference type="PROSITE" id="PS50304">
    <property type="entry name" value="TUDOR"/>
    <property type="match status" value="1"/>
</dbReference>
<evidence type="ECO:0000256" key="1">
    <source>
        <dbReference type="ARBA" id="ARBA00004496"/>
    </source>
</evidence>
<evidence type="ECO:0000256" key="2">
    <source>
        <dbReference type="ARBA" id="ARBA00022490"/>
    </source>
</evidence>
<protein>
    <recommendedName>
        <fullName evidence="9">Tudor domain-containing protein 5</fullName>
    </recommendedName>
</protein>
<dbReference type="Gene3D" id="2.30.30.140">
    <property type="match status" value="1"/>
</dbReference>
<dbReference type="PANTHER" id="PTHR22948">
    <property type="entry name" value="TUDOR DOMAIN CONTAINING PROTEIN"/>
    <property type="match status" value="1"/>
</dbReference>
<evidence type="ECO:0000259" key="7">
    <source>
        <dbReference type="PROSITE" id="PS51644"/>
    </source>
</evidence>
<name>A0A7R9ENM6_9NEOP</name>
<feature type="region of interest" description="Disordered" evidence="5">
    <location>
        <begin position="25"/>
        <end position="45"/>
    </location>
</feature>
<dbReference type="InterPro" id="IPR002999">
    <property type="entry name" value="Tudor"/>
</dbReference>
<dbReference type="SUPFAM" id="SSF50199">
    <property type="entry name" value="Staphylococcal nuclease"/>
    <property type="match status" value="1"/>
</dbReference>
<reference evidence="8" key="1">
    <citation type="submission" date="2020-11" db="EMBL/GenBank/DDBJ databases">
        <authorList>
            <person name="Tran Van P."/>
        </authorList>
    </citation>
    <scope>NUCLEOTIDE SEQUENCE</scope>
</reference>
<dbReference type="Pfam" id="PF12872">
    <property type="entry name" value="OST-HTH"/>
    <property type="match status" value="2"/>
</dbReference>
<dbReference type="SMART" id="SM00333">
    <property type="entry name" value="TUDOR"/>
    <property type="match status" value="1"/>
</dbReference>
<dbReference type="CDD" id="cd08824">
    <property type="entry name" value="LOTUS"/>
    <property type="match status" value="1"/>
</dbReference>
<evidence type="ECO:0000256" key="3">
    <source>
        <dbReference type="ARBA" id="ARBA00022737"/>
    </source>
</evidence>
<evidence type="ECO:0000259" key="6">
    <source>
        <dbReference type="PROSITE" id="PS50304"/>
    </source>
</evidence>